<dbReference type="Proteomes" id="UP001370490">
    <property type="component" value="Unassembled WGS sequence"/>
</dbReference>
<dbReference type="PANTHER" id="PTHR37900">
    <property type="match status" value="1"/>
</dbReference>
<organism evidence="2 3">
    <name type="scientific">Dillenia turbinata</name>
    <dbReference type="NCBI Taxonomy" id="194707"/>
    <lineage>
        <taxon>Eukaryota</taxon>
        <taxon>Viridiplantae</taxon>
        <taxon>Streptophyta</taxon>
        <taxon>Embryophyta</taxon>
        <taxon>Tracheophyta</taxon>
        <taxon>Spermatophyta</taxon>
        <taxon>Magnoliopsida</taxon>
        <taxon>eudicotyledons</taxon>
        <taxon>Gunneridae</taxon>
        <taxon>Pentapetalae</taxon>
        <taxon>Dilleniales</taxon>
        <taxon>Dilleniaceae</taxon>
        <taxon>Dillenia</taxon>
    </lineage>
</organism>
<evidence type="ECO:0000256" key="1">
    <source>
        <dbReference type="SAM" id="SignalP"/>
    </source>
</evidence>
<comment type="caution">
    <text evidence="2">The sequence shown here is derived from an EMBL/GenBank/DDBJ whole genome shotgun (WGS) entry which is preliminary data.</text>
</comment>
<gene>
    <name evidence="2" type="ORF">RJ641_024177</name>
</gene>
<accession>A0AAN8UDP3</accession>
<dbReference type="AlphaFoldDB" id="A0AAN8UDP3"/>
<evidence type="ECO:0000313" key="2">
    <source>
        <dbReference type="EMBL" id="KAK6912084.1"/>
    </source>
</evidence>
<feature type="signal peptide" evidence="1">
    <location>
        <begin position="1"/>
        <end position="29"/>
    </location>
</feature>
<dbReference type="PANTHER" id="PTHR37900:SF5">
    <property type="entry name" value="OS02G0159250 PROTEIN"/>
    <property type="match status" value="1"/>
</dbReference>
<keyword evidence="3" id="KW-1185">Reference proteome</keyword>
<dbReference type="EMBL" id="JBAMMX010000028">
    <property type="protein sequence ID" value="KAK6912084.1"/>
    <property type="molecule type" value="Genomic_DNA"/>
</dbReference>
<sequence>MNLELINFGHLSFWLQSLLPLMFRSLVRQLTSLADQPAATVTTILYYSDLLPRNLNLERLIRTDLLQRENYLFHFLKNSTKTPLITFKNKKIGDFGRIFHNGILKEQCEIFVCDNTRKLWLIICEADEAFTFLFYMLTPDLIQSRVDILMEFQV</sequence>
<keyword evidence="1" id="KW-0732">Signal</keyword>
<proteinExistence type="predicted"/>
<evidence type="ECO:0000313" key="3">
    <source>
        <dbReference type="Proteomes" id="UP001370490"/>
    </source>
</evidence>
<protein>
    <submittedName>
        <fullName evidence="2">Uncharacterized protein</fullName>
    </submittedName>
</protein>
<feature type="chain" id="PRO_5042843880" evidence="1">
    <location>
        <begin position="30"/>
        <end position="154"/>
    </location>
</feature>
<reference evidence="2 3" key="1">
    <citation type="submission" date="2023-12" db="EMBL/GenBank/DDBJ databases">
        <title>A high-quality genome assembly for Dillenia turbinata (Dilleniales).</title>
        <authorList>
            <person name="Chanderbali A."/>
        </authorList>
    </citation>
    <scope>NUCLEOTIDE SEQUENCE [LARGE SCALE GENOMIC DNA]</scope>
    <source>
        <strain evidence="2">LSX21</strain>
        <tissue evidence="2">Leaf</tissue>
    </source>
</reference>
<name>A0AAN8UDP3_9MAGN</name>